<comment type="caution">
    <text evidence="3">The sequence shown here is derived from an EMBL/GenBank/DDBJ whole genome shotgun (WGS) entry which is preliminary data.</text>
</comment>
<feature type="transmembrane region" description="Helical" evidence="2">
    <location>
        <begin position="153"/>
        <end position="177"/>
    </location>
</feature>
<name>A0A8J3W6U0_9ACTN</name>
<keyword evidence="2" id="KW-0812">Transmembrane</keyword>
<keyword evidence="2" id="KW-0472">Membrane</keyword>
<dbReference type="EMBL" id="BOOH01000036">
    <property type="protein sequence ID" value="GIH77913.1"/>
    <property type="molecule type" value="Genomic_DNA"/>
</dbReference>
<keyword evidence="4" id="KW-1185">Reference proteome</keyword>
<feature type="transmembrane region" description="Helical" evidence="2">
    <location>
        <begin position="313"/>
        <end position="331"/>
    </location>
</feature>
<feature type="transmembrane region" description="Helical" evidence="2">
    <location>
        <begin position="116"/>
        <end position="133"/>
    </location>
</feature>
<dbReference type="Proteomes" id="UP000616724">
    <property type="component" value="Unassembled WGS sequence"/>
</dbReference>
<feature type="transmembrane region" description="Helical" evidence="2">
    <location>
        <begin position="184"/>
        <end position="204"/>
    </location>
</feature>
<evidence type="ECO:0000256" key="2">
    <source>
        <dbReference type="SAM" id="Phobius"/>
    </source>
</evidence>
<protein>
    <submittedName>
        <fullName evidence="3">Uncharacterized protein</fullName>
    </submittedName>
</protein>
<feature type="transmembrane region" description="Helical" evidence="2">
    <location>
        <begin position="759"/>
        <end position="779"/>
    </location>
</feature>
<feature type="transmembrane region" description="Helical" evidence="2">
    <location>
        <begin position="411"/>
        <end position="427"/>
    </location>
</feature>
<dbReference type="AlphaFoldDB" id="A0A8J3W6U0"/>
<feature type="transmembrane region" description="Helical" evidence="2">
    <location>
        <begin position="523"/>
        <end position="542"/>
    </location>
</feature>
<dbReference type="RefSeq" id="WP_203892461.1">
    <property type="nucleotide sequence ID" value="NZ_BOOH01000036.1"/>
</dbReference>
<feature type="compositionally biased region" description="Basic and acidic residues" evidence="1">
    <location>
        <begin position="42"/>
        <end position="81"/>
    </location>
</feature>
<feature type="compositionally biased region" description="Basic and acidic residues" evidence="1">
    <location>
        <begin position="1"/>
        <end position="13"/>
    </location>
</feature>
<evidence type="ECO:0000313" key="4">
    <source>
        <dbReference type="Proteomes" id="UP000616724"/>
    </source>
</evidence>
<feature type="transmembrane region" description="Helical" evidence="2">
    <location>
        <begin position="500"/>
        <end position="517"/>
    </location>
</feature>
<feature type="transmembrane region" description="Helical" evidence="2">
    <location>
        <begin position="267"/>
        <end position="284"/>
    </location>
</feature>
<feature type="transmembrane region" description="Helical" evidence="2">
    <location>
        <begin position="791"/>
        <end position="816"/>
    </location>
</feature>
<feature type="transmembrane region" description="Helical" evidence="2">
    <location>
        <begin position="578"/>
        <end position="597"/>
    </location>
</feature>
<sequence length="818" mass="88192">MEAAKTAEVEKTRSTPHAAPAGEVLAAADGEDSGMTSSGTPGERDGTPRPHDDAGEARAPGRDGEAHVPGDDDTVRAPGRDGEDDVPGGTAGVRRPAAPAPGPTRLSALTRRASDWLPPVLTVEGLIIYVLALRVSPGPLRGVDVADIDGLGLISALPVTAFAAVLLMIVAFFITIARNTDRKFLLLFQISAITFALHGASALIHDEPRFHTAYVHAGFVEFIARTGESSPLLDARFAWPGFFALTAFVTRAAGITDLSTIMQWTPLLSNLLYLLPFVLILRQVVATTRARWFAALLFVVVQWIGQDYFSAQGFTYAVYLAFVAILLRWFGKVEPREPPRVGGRLRRLLARLRGLTPGELSHSTGVYDRSIMLIILIGLFVTATTAHQITPFMMLGALAGLILLRRCSLSWAMPFFLGLIVLAWISYQTTTFWSGHLDQLFGGLGQLLENLRSNTGDRIEGSDAKHALVLMARLGICAVILLLAAVGLLRRLRRGVGDRAALLLLCAPVLALGLQSYGGEIGLRIYMFALPGACVLAAYAFFPNLPAGTADAPGETAPARGLTARLTPRLDARLTRRISLCLAAACTMLLSIAFLVARYGNEQFERVSTGEVAAMHYIYEHDEPSGRVLYLVPLIGPEVTPSIPWGEQDFDKIEYQQVLVDKNPAVISSAIDKLRVSPPNTYLVVSRGQAAYLQLNHGFPAGWDKRFRAALDSSRLLKRVFSNGDAAVYTLRSQSGNAAIPASRGLSGPGDRTSPWTPVGLGALVASWAALFAYQLIRLRGPGRGRWARRLLMGIAVPAFVVSVAVVVERFVVIGFTP</sequence>
<reference evidence="3 4" key="1">
    <citation type="submission" date="2021-01" db="EMBL/GenBank/DDBJ databases">
        <title>Whole genome shotgun sequence of Planobispora longispora NBRC 13918.</title>
        <authorList>
            <person name="Komaki H."/>
            <person name="Tamura T."/>
        </authorList>
    </citation>
    <scope>NUCLEOTIDE SEQUENCE [LARGE SCALE GENOMIC DNA]</scope>
    <source>
        <strain evidence="3 4">NBRC 13918</strain>
    </source>
</reference>
<feature type="transmembrane region" description="Helical" evidence="2">
    <location>
        <begin position="467"/>
        <end position="488"/>
    </location>
</feature>
<gene>
    <name evidence="3" type="ORF">Plo01_43420</name>
</gene>
<organism evidence="3 4">
    <name type="scientific">Planobispora longispora</name>
    <dbReference type="NCBI Taxonomy" id="28887"/>
    <lineage>
        <taxon>Bacteria</taxon>
        <taxon>Bacillati</taxon>
        <taxon>Actinomycetota</taxon>
        <taxon>Actinomycetes</taxon>
        <taxon>Streptosporangiales</taxon>
        <taxon>Streptosporangiaceae</taxon>
        <taxon>Planobispora</taxon>
    </lineage>
</organism>
<keyword evidence="2" id="KW-1133">Transmembrane helix</keyword>
<evidence type="ECO:0000256" key="1">
    <source>
        <dbReference type="SAM" id="MobiDB-lite"/>
    </source>
</evidence>
<evidence type="ECO:0000313" key="3">
    <source>
        <dbReference type="EMBL" id="GIH77913.1"/>
    </source>
</evidence>
<proteinExistence type="predicted"/>
<feature type="region of interest" description="Disordered" evidence="1">
    <location>
        <begin position="1"/>
        <end position="105"/>
    </location>
</feature>
<feature type="transmembrane region" description="Helical" evidence="2">
    <location>
        <begin position="371"/>
        <end position="404"/>
    </location>
</feature>
<accession>A0A8J3W6U0</accession>